<feature type="region of interest" description="Disordered" evidence="1">
    <location>
        <begin position="1"/>
        <end position="44"/>
    </location>
</feature>
<evidence type="ECO:0000256" key="1">
    <source>
        <dbReference type="SAM" id="MobiDB-lite"/>
    </source>
</evidence>
<protein>
    <submittedName>
        <fullName evidence="2">Uncharacterized protein</fullName>
    </submittedName>
</protein>
<accession>A0A8H8RZM4</accession>
<feature type="compositionally biased region" description="Basic and acidic residues" evidence="1">
    <location>
        <begin position="25"/>
        <end position="34"/>
    </location>
</feature>
<keyword evidence="3" id="KW-1185">Reference proteome</keyword>
<dbReference type="Proteomes" id="UP000462212">
    <property type="component" value="Unassembled WGS sequence"/>
</dbReference>
<organism evidence="2 3">
    <name type="scientific">Lachnellula subtilissima</name>
    <dbReference type="NCBI Taxonomy" id="602034"/>
    <lineage>
        <taxon>Eukaryota</taxon>
        <taxon>Fungi</taxon>
        <taxon>Dikarya</taxon>
        <taxon>Ascomycota</taxon>
        <taxon>Pezizomycotina</taxon>
        <taxon>Leotiomycetes</taxon>
        <taxon>Helotiales</taxon>
        <taxon>Lachnaceae</taxon>
        <taxon>Lachnellula</taxon>
    </lineage>
</organism>
<evidence type="ECO:0000313" key="2">
    <source>
        <dbReference type="EMBL" id="TVY45018.1"/>
    </source>
</evidence>
<evidence type="ECO:0000313" key="3">
    <source>
        <dbReference type="Proteomes" id="UP000462212"/>
    </source>
</evidence>
<gene>
    <name evidence="2" type="ORF">LSUB1_G000746</name>
</gene>
<reference evidence="2 3" key="1">
    <citation type="submission" date="2018-05" db="EMBL/GenBank/DDBJ databases">
        <title>Genome sequencing and assembly of the regulated plant pathogen Lachnellula willkommii and related sister species for the development of diagnostic species identification markers.</title>
        <authorList>
            <person name="Giroux E."/>
            <person name="Bilodeau G."/>
        </authorList>
    </citation>
    <scope>NUCLEOTIDE SEQUENCE [LARGE SCALE GENOMIC DNA]</scope>
    <source>
        <strain evidence="2 3">CBS 197.66</strain>
    </source>
</reference>
<feature type="region of interest" description="Disordered" evidence="1">
    <location>
        <begin position="73"/>
        <end position="133"/>
    </location>
</feature>
<dbReference type="EMBL" id="QGMJ01000023">
    <property type="protein sequence ID" value="TVY45018.1"/>
    <property type="molecule type" value="Genomic_DNA"/>
</dbReference>
<sequence length="133" mass="14618">MPSFSFLKSPKRESQPIARNGPGSLDHDSTEKAPGRHSKRGYFRSLIKKASVATESKSHRSRGSQHLLLLLTRVQKKPNPNGSELLASPEAPPILMSTNKPLPRRPAAGTSQSDSPPNPTKKTRKDHLSHCPR</sequence>
<comment type="caution">
    <text evidence="2">The sequence shown here is derived from an EMBL/GenBank/DDBJ whole genome shotgun (WGS) entry which is preliminary data.</text>
</comment>
<proteinExistence type="predicted"/>
<name>A0A8H8RZM4_9HELO</name>
<dbReference type="AlphaFoldDB" id="A0A8H8RZM4"/>